<proteinExistence type="predicted"/>
<comment type="caution">
    <text evidence="1">The sequence shown here is derived from an EMBL/GenBank/DDBJ whole genome shotgun (WGS) entry which is preliminary data.</text>
</comment>
<keyword evidence="2" id="KW-1185">Reference proteome</keyword>
<protein>
    <submittedName>
        <fullName evidence="1">Uncharacterized protein</fullName>
    </submittedName>
</protein>
<gene>
    <name evidence="1" type="ORF">DRF62_17900</name>
</gene>
<reference evidence="1 2" key="1">
    <citation type="journal article" date="2006" name="Int. J. Syst. Evol. Microbiol.">
        <title>Chryseobacterium piscium sp. nov., isolated from fish of the South Atlantic Ocean off South Africa.</title>
        <authorList>
            <person name="de Beer H."/>
            <person name="Hugo C.J."/>
            <person name="Jooste P.J."/>
            <person name="Vancanneyt M."/>
            <person name="Coenye T."/>
            <person name="Vandamme P."/>
        </authorList>
    </citation>
    <scope>NUCLEOTIDE SEQUENCE [LARGE SCALE GENOMIC DNA]</scope>
    <source>
        <strain evidence="1 2">CCUG 51923</strain>
    </source>
</reference>
<name>A0A3D9BCF6_9FLAO</name>
<organism evidence="1 2">
    <name type="scientific">Chryseobacterium piscium</name>
    <dbReference type="NCBI Taxonomy" id="333702"/>
    <lineage>
        <taxon>Bacteria</taxon>
        <taxon>Pseudomonadati</taxon>
        <taxon>Bacteroidota</taxon>
        <taxon>Flavobacteriia</taxon>
        <taxon>Flavobacteriales</taxon>
        <taxon>Weeksellaceae</taxon>
        <taxon>Chryseobacterium group</taxon>
        <taxon>Chryseobacterium</taxon>
    </lineage>
</organism>
<evidence type="ECO:0000313" key="1">
    <source>
        <dbReference type="EMBL" id="REC51042.1"/>
    </source>
</evidence>
<dbReference type="Proteomes" id="UP000256512">
    <property type="component" value="Unassembled WGS sequence"/>
</dbReference>
<sequence length="148" mass="17001">MRFDPQFNTAVEGYFVSDNTFRVTYSYDPAIEIGSEKKVFEYGPFGSRCEMYEMGSSVNANLIGVKNIRLLFLYKDRSKNGKLVTPIFHGEGVSVLNHKTVTFDHYISIDKAPFTQKYRLSTALTSVRNVLQQKNLKTPLKWESKLIK</sequence>
<evidence type="ECO:0000313" key="2">
    <source>
        <dbReference type="Proteomes" id="UP000256512"/>
    </source>
</evidence>
<accession>A0A3D9BCF6</accession>
<dbReference type="EMBL" id="QNVS01000082">
    <property type="protein sequence ID" value="REC51042.1"/>
    <property type="molecule type" value="Genomic_DNA"/>
</dbReference>
<dbReference type="AlphaFoldDB" id="A0A3D9BCF6"/>